<keyword evidence="1" id="KW-1133">Transmembrane helix</keyword>
<name>A0A3M8P573_9BACL</name>
<gene>
    <name evidence="2" type="ORF">EEX84_11935</name>
</gene>
<keyword evidence="1" id="KW-0472">Membrane</keyword>
<keyword evidence="3" id="KW-1185">Reference proteome</keyword>
<dbReference type="OrthoDB" id="9947305at2"/>
<sequence>MKFFKFISRLTGALFLLVAANHFFNPNFTGNMTFFFALSFALFTFSGIYEYLDQRKKTAALQFFIGAICFFGLIVELVGANYV</sequence>
<keyword evidence="1" id="KW-0812">Transmembrane</keyword>
<evidence type="ECO:0008006" key="4">
    <source>
        <dbReference type="Google" id="ProtNLM"/>
    </source>
</evidence>
<accession>A0A3M8P573</accession>
<evidence type="ECO:0000313" key="2">
    <source>
        <dbReference type="EMBL" id="RNF38826.1"/>
    </source>
</evidence>
<evidence type="ECO:0000256" key="1">
    <source>
        <dbReference type="SAM" id="Phobius"/>
    </source>
</evidence>
<evidence type="ECO:0000313" key="3">
    <source>
        <dbReference type="Proteomes" id="UP000275473"/>
    </source>
</evidence>
<feature type="transmembrane region" description="Helical" evidence="1">
    <location>
        <begin position="59"/>
        <end position="80"/>
    </location>
</feature>
<dbReference type="AlphaFoldDB" id="A0A3M8P573"/>
<feature type="transmembrane region" description="Helical" evidence="1">
    <location>
        <begin position="34"/>
        <end position="52"/>
    </location>
</feature>
<dbReference type="RefSeq" id="WP_123165882.1">
    <property type="nucleotide sequence ID" value="NZ_RIAX01000009.1"/>
</dbReference>
<comment type="caution">
    <text evidence="2">The sequence shown here is derived from an EMBL/GenBank/DDBJ whole genome shotgun (WGS) entry which is preliminary data.</text>
</comment>
<reference evidence="2 3" key="1">
    <citation type="journal article" date="2018" name="Int. J. Syst. Evol. Microbiol.">
        <title>Planococcus salinus sp. nov., a moderately halophilic bacterium isolated from a saline-alkali soil.</title>
        <authorList>
            <person name="Gan L."/>
        </authorList>
    </citation>
    <scope>NUCLEOTIDE SEQUENCE [LARGE SCALE GENOMIC DNA]</scope>
    <source>
        <strain evidence="2 3">LCB217</strain>
    </source>
</reference>
<proteinExistence type="predicted"/>
<dbReference type="Proteomes" id="UP000275473">
    <property type="component" value="Unassembled WGS sequence"/>
</dbReference>
<organism evidence="2 3">
    <name type="scientific">Planococcus salinus</name>
    <dbReference type="NCBI Taxonomy" id="1848460"/>
    <lineage>
        <taxon>Bacteria</taxon>
        <taxon>Bacillati</taxon>
        <taxon>Bacillota</taxon>
        <taxon>Bacilli</taxon>
        <taxon>Bacillales</taxon>
        <taxon>Caryophanaceae</taxon>
        <taxon>Planococcus</taxon>
    </lineage>
</organism>
<dbReference type="EMBL" id="RIAX01000009">
    <property type="protein sequence ID" value="RNF38826.1"/>
    <property type="molecule type" value="Genomic_DNA"/>
</dbReference>
<protein>
    <recommendedName>
        <fullName evidence="4">DUF3953 domain-containing protein</fullName>
    </recommendedName>
</protein>